<dbReference type="Proteomes" id="UP000054549">
    <property type="component" value="Unassembled WGS sequence"/>
</dbReference>
<dbReference type="GO" id="GO:0050897">
    <property type="term" value="F:cobalt ion binding"/>
    <property type="evidence" value="ECO:0007669"/>
    <property type="project" value="TreeGrafter"/>
</dbReference>
<dbReference type="AlphaFoldDB" id="A0A0C2RVM0"/>
<dbReference type="Gene3D" id="1.20.58.340">
    <property type="entry name" value="Magnesium transport protein CorA, transmembrane region"/>
    <property type="match status" value="2"/>
</dbReference>
<dbReference type="InterPro" id="IPR045861">
    <property type="entry name" value="CorA_cytoplasmic_dom"/>
</dbReference>
<evidence type="ECO:0000256" key="5">
    <source>
        <dbReference type="ARBA" id="ARBA00022692"/>
    </source>
</evidence>
<sequence length="586" mass="67242">MEPHTSIEMTGALSLGMHGDYVELSRIPPPSYRHAAPSAPWPWIDIRDKVDHEQLNVEAHPIPKDCDHTRCQGKCWTDYPQSRFPNWTPSQVNKCKIREAIREYDRSKKCMIFRMDVDKNGIFNDAGYFEVADDEDDAKLEPEWERFKSDNQGSDVRVRALFVENMTGPALRMLGGKYDIEPFFFSSSLNWIPSHFQEDLKQGTGDHITITLPFIQSLPDSLVPAIIRPTPLDSSTMLDNERQNIVSQMIDTQAPLRLKSNQKALVLDLLSVHLVRNVAGNTMISFHAKIELQTTKARYLHERVRFAGQSVYWQKMLGQTDDPTFLLLIFVWHAMYAWDEALQHLYEHICVLETAVINTASMPLTEELHIIRAHLLHYSSLLVAFKKMVQFILDTPNPALTPAQRRVADPLMRRECKTLLEEIERLDQEREMQERRLKNVMDLVFSSVNILDSKTMQKMTEAAVRDSAAVSTMKQIAYLTMVFLPASFIAGIFGMNVAEINPGTNGTIAQYFETTIALTMATVWIIIAFQSRHIFPHMPFWKRLGWPILLLIYLIKRASNSSDPKFNRGRSVGNNTPTKFEYGVLR</sequence>
<proteinExistence type="inferred from homology"/>
<dbReference type="OrthoDB" id="3231000at2759"/>
<protein>
    <submittedName>
        <fullName evidence="10">Uncharacterized protein</fullName>
    </submittedName>
</protein>
<evidence type="ECO:0000256" key="4">
    <source>
        <dbReference type="ARBA" id="ARBA00022475"/>
    </source>
</evidence>
<keyword evidence="8" id="KW-0175">Coiled coil</keyword>
<reference evidence="10 11" key="1">
    <citation type="submission" date="2014-04" db="EMBL/GenBank/DDBJ databases">
        <title>Evolutionary Origins and Diversification of the Mycorrhizal Mutualists.</title>
        <authorList>
            <consortium name="DOE Joint Genome Institute"/>
            <consortium name="Mycorrhizal Genomics Consortium"/>
            <person name="Kohler A."/>
            <person name="Kuo A."/>
            <person name="Nagy L.G."/>
            <person name="Floudas D."/>
            <person name="Copeland A."/>
            <person name="Barry K.W."/>
            <person name="Cichocki N."/>
            <person name="Veneault-Fourrey C."/>
            <person name="LaButti K."/>
            <person name="Lindquist E.A."/>
            <person name="Lipzen A."/>
            <person name="Lundell T."/>
            <person name="Morin E."/>
            <person name="Murat C."/>
            <person name="Riley R."/>
            <person name="Ohm R."/>
            <person name="Sun H."/>
            <person name="Tunlid A."/>
            <person name="Henrissat B."/>
            <person name="Grigoriev I.V."/>
            <person name="Hibbett D.S."/>
            <person name="Martin F."/>
        </authorList>
    </citation>
    <scope>NUCLEOTIDE SEQUENCE [LARGE SCALE GENOMIC DNA]</scope>
    <source>
        <strain evidence="10 11">Koide BX008</strain>
    </source>
</reference>
<evidence type="ECO:0000313" key="11">
    <source>
        <dbReference type="Proteomes" id="UP000054549"/>
    </source>
</evidence>
<dbReference type="GO" id="GO:0000287">
    <property type="term" value="F:magnesium ion binding"/>
    <property type="evidence" value="ECO:0007669"/>
    <property type="project" value="TreeGrafter"/>
</dbReference>
<dbReference type="HOGENOM" id="CLU_018401_0_0_1"/>
<evidence type="ECO:0000256" key="6">
    <source>
        <dbReference type="ARBA" id="ARBA00022989"/>
    </source>
</evidence>
<dbReference type="InParanoid" id="A0A0C2RVM0"/>
<evidence type="ECO:0000256" key="2">
    <source>
        <dbReference type="ARBA" id="ARBA00009765"/>
    </source>
</evidence>
<keyword evidence="7 9" id="KW-0472">Membrane</keyword>
<evidence type="ECO:0000313" key="10">
    <source>
        <dbReference type="EMBL" id="KIL54280.1"/>
    </source>
</evidence>
<dbReference type="STRING" id="946122.A0A0C2RVM0"/>
<feature type="transmembrane region" description="Helical" evidence="9">
    <location>
        <begin position="476"/>
        <end position="498"/>
    </location>
</feature>
<accession>A0A0C2RVM0</accession>
<dbReference type="GO" id="GO:0005886">
    <property type="term" value="C:plasma membrane"/>
    <property type="evidence" value="ECO:0007669"/>
    <property type="project" value="UniProtKB-SubCell"/>
</dbReference>
<comment type="subcellular location">
    <subcellularLocation>
        <location evidence="1">Cell membrane</location>
        <topology evidence="1">Multi-pass membrane protein</topology>
    </subcellularLocation>
</comment>
<keyword evidence="6 9" id="KW-1133">Transmembrane helix</keyword>
<dbReference type="PANTHER" id="PTHR46494:SF1">
    <property type="entry name" value="CORA FAMILY METAL ION TRANSPORTER (EUROFUNG)"/>
    <property type="match status" value="1"/>
</dbReference>
<dbReference type="GO" id="GO:0015095">
    <property type="term" value="F:magnesium ion transmembrane transporter activity"/>
    <property type="evidence" value="ECO:0007669"/>
    <property type="project" value="TreeGrafter"/>
</dbReference>
<dbReference type="SUPFAM" id="SSF144083">
    <property type="entry name" value="Magnesium transport protein CorA, transmembrane region"/>
    <property type="match status" value="1"/>
</dbReference>
<dbReference type="EMBL" id="KN818841">
    <property type="protein sequence ID" value="KIL54280.1"/>
    <property type="molecule type" value="Genomic_DNA"/>
</dbReference>
<keyword evidence="11" id="KW-1185">Reference proteome</keyword>
<evidence type="ECO:0000256" key="8">
    <source>
        <dbReference type="SAM" id="Coils"/>
    </source>
</evidence>
<evidence type="ECO:0000256" key="3">
    <source>
        <dbReference type="ARBA" id="ARBA00022448"/>
    </source>
</evidence>
<comment type="similarity">
    <text evidence="2">Belongs to the CorA metal ion transporter (MIT) (TC 1.A.35) family.</text>
</comment>
<gene>
    <name evidence="10" type="ORF">M378DRAFT_19063</name>
</gene>
<keyword evidence="3" id="KW-0813">Transport</keyword>
<name>A0A0C2RVM0_AMAMK</name>
<feature type="coiled-coil region" evidence="8">
    <location>
        <begin position="416"/>
        <end position="443"/>
    </location>
</feature>
<dbReference type="PANTHER" id="PTHR46494">
    <property type="entry name" value="CORA FAMILY METAL ION TRANSPORTER (EUROFUNG)"/>
    <property type="match status" value="1"/>
</dbReference>
<dbReference type="Pfam" id="PF01544">
    <property type="entry name" value="CorA"/>
    <property type="match status" value="1"/>
</dbReference>
<feature type="transmembrane region" description="Helical" evidence="9">
    <location>
        <begin position="510"/>
        <end position="528"/>
    </location>
</feature>
<evidence type="ECO:0000256" key="7">
    <source>
        <dbReference type="ARBA" id="ARBA00023136"/>
    </source>
</evidence>
<keyword evidence="5 9" id="KW-0812">Transmembrane</keyword>
<dbReference type="InterPro" id="IPR002523">
    <property type="entry name" value="MgTranspt_CorA/ZnTranspt_ZntB"/>
</dbReference>
<organism evidence="10 11">
    <name type="scientific">Amanita muscaria (strain Koide BX008)</name>
    <dbReference type="NCBI Taxonomy" id="946122"/>
    <lineage>
        <taxon>Eukaryota</taxon>
        <taxon>Fungi</taxon>
        <taxon>Dikarya</taxon>
        <taxon>Basidiomycota</taxon>
        <taxon>Agaricomycotina</taxon>
        <taxon>Agaricomycetes</taxon>
        <taxon>Agaricomycetidae</taxon>
        <taxon>Agaricales</taxon>
        <taxon>Pluteineae</taxon>
        <taxon>Amanitaceae</taxon>
        <taxon>Amanita</taxon>
    </lineage>
</organism>
<keyword evidence="4" id="KW-1003">Cell membrane</keyword>
<evidence type="ECO:0000256" key="9">
    <source>
        <dbReference type="SAM" id="Phobius"/>
    </source>
</evidence>
<dbReference type="SUPFAM" id="SSF143865">
    <property type="entry name" value="CorA soluble domain-like"/>
    <property type="match status" value="1"/>
</dbReference>
<evidence type="ECO:0000256" key="1">
    <source>
        <dbReference type="ARBA" id="ARBA00004651"/>
    </source>
</evidence>
<dbReference type="GO" id="GO:0015087">
    <property type="term" value="F:cobalt ion transmembrane transporter activity"/>
    <property type="evidence" value="ECO:0007669"/>
    <property type="project" value="TreeGrafter"/>
</dbReference>
<dbReference type="InterPro" id="IPR045863">
    <property type="entry name" value="CorA_TM1_TM2"/>
</dbReference>